<dbReference type="GO" id="GO:0016567">
    <property type="term" value="P:protein ubiquitination"/>
    <property type="evidence" value="ECO:0007669"/>
    <property type="project" value="TreeGrafter"/>
</dbReference>
<keyword evidence="5" id="KW-1133">Transmembrane helix</keyword>
<proteinExistence type="predicted"/>
<dbReference type="PANTHER" id="PTHR46858:SF5">
    <property type="entry name" value="E3 UBIQUITIN-PROTEIN LIGASE APD1-RELATED"/>
    <property type="match status" value="1"/>
</dbReference>
<gene>
    <name evidence="7" type="ORF">PanWU01x14_218650</name>
</gene>
<reference evidence="8" key="1">
    <citation type="submission" date="2016-06" db="EMBL/GenBank/DDBJ databases">
        <title>Parallel loss of symbiosis genes in relatives of nitrogen-fixing non-legume Parasponia.</title>
        <authorList>
            <person name="Van Velzen R."/>
            <person name="Holmer R."/>
            <person name="Bu F."/>
            <person name="Rutten L."/>
            <person name="Van Zeijl A."/>
            <person name="Liu W."/>
            <person name="Santuari L."/>
            <person name="Cao Q."/>
            <person name="Sharma T."/>
            <person name="Shen D."/>
            <person name="Roswanjaya Y."/>
            <person name="Wardhani T."/>
            <person name="Kalhor M.S."/>
            <person name="Jansen J."/>
            <person name="Van den Hoogen J."/>
            <person name="Gungor B."/>
            <person name="Hartog M."/>
            <person name="Hontelez J."/>
            <person name="Verver J."/>
            <person name="Yang W.-C."/>
            <person name="Schijlen E."/>
            <person name="Repin R."/>
            <person name="Schilthuizen M."/>
            <person name="Schranz E."/>
            <person name="Heidstra R."/>
            <person name="Miyata K."/>
            <person name="Fedorova E."/>
            <person name="Kohlen W."/>
            <person name="Bisseling T."/>
            <person name="Smit S."/>
            <person name="Geurts R."/>
        </authorList>
    </citation>
    <scope>NUCLEOTIDE SEQUENCE [LARGE SCALE GENOMIC DNA]</scope>
    <source>
        <strain evidence="8">cv. WU1-14</strain>
    </source>
</reference>
<evidence type="ECO:0000256" key="1">
    <source>
        <dbReference type="ARBA" id="ARBA00022723"/>
    </source>
</evidence>
<evidence type="ECO:0000256" key="2">
    <source>
        <dbReference type="ARBA" id="ARBA00022771"/>
    </source>
</evidence>
<feature type="compositionally biased region" description="Low complexity" evidence="4">
    <location>
        <begin position="7"/>
        <end position="31"/>
    </location>
</feature>
<organism evidence="7 8">
    <name type="scientific">Parasponia andersonii</name>
    <name type="common">Sponia andersonii</name>
    <dbReference type="NCBI Taxonomy" id="3476"/>
    <lineage>
        <taxon>Eukaryota</taxon>
        <taxon>Viridiplantae</taxon>
        <taxon>Streptophyta</taxon>
        <taxon>Embryophyta</taxon>
        <taxon>Tracheophyta</taxon>
        <taxon>Spermatophyta</taxon>
        <taxon>Magnoliopsida</taxon>
        <taxon>eudicotyledons</taxon>
        <taxon>Gunneridae</taxon>
        <taxon>Pentapetalae</taxon>
        <taxon>rosids</taxon>
        <taxon>fabids</taxon>
        <taxon>Rosales</taxon>
        <taxon>Cannabaceae</taxon>
        <taxon>Parasponia</taxon>
    </lineage>
</organism>
<dbReference type="AlphaFoldDB" id="A0A2P5BQV1"/>
<feature type="region of interest" description="Disordered" evidence="4">
    <location>
        <begin position="1"/>
        <end position="60"/>
    </location>
</feature>
<keyword evidence="3" id="KW-0862">Zinc</keyword>
<feature type="transmembrane region" description="Helical" evidence="5">
    <location>
        <begin position="89"/>
        <end position="109"/>
    </location>
</feature>
<protein>
    <recommendedName>
        <fullName evidence="6">E3 ubiquitin-protein ligase APD1-4 middle domain-containing protein</fullName>
    </recommendedName>
</protein>
<evidence type="ECO:0000256" key="5">
    <source>
        <dbReference type="SAM" id="Phobius"/>
    </source>
</evidence>
<dbReference type="Proteomes" id="UP000237105">
    <property type="component" value="Unassembled WGS sequence"/>
</dbReference>
<evidence type="ECO:0000256" key="4">
    <source>
        <dbReference type="SAM" id="MobiDB-lite"/>
    </source>
</evidence>
<sequence>MEEPGRRSSSSSTVSVNRGSPEAGTSSSSSSHVRQEEVDGGHFPPRNQFRASELEEPRIDTSSRGNFRAFDEDAAAAVIHDDTWSCVTVLLTFWLFISMTLILGVYGSVNVQLAPNFSLLIKPSWIFVQSMKVEAFNESKPGPMLYGFYESPPLDVVTDWSETHKEIIRSSSYYVAVGNLNSEDVEVQLNIRIRAFLYNTSEAYYKCNLSQGSCSMKILFPEGNAAVLTYLGPEQARNYFLGVNFDEYEPYKPKFLENPNLSEDMRLVLLCKTIAEADGTCPICRRTMKKVRKIFTV</sequence>
<dbReference type="GO" id="GO:0061630">
    <property type="term" value="F:ubiquitin protein ligase activity"/>
    <property type="evidence" value="ECO:0007669"/>
    <property type="project" value="TreeGrafter"/>
</dbReference>
<evidence type="ECO:0000313" key="7">
    <source>
        <dbReference type="EMBL" id="PON51156.1"/>
    </source>
</evidence>
<keyword evidence="2" id="KW-0863">Zinc-finger</keyword>
<evidence type="ECO:0000259" key="6">
    <source>
        <dbReference type="Pfam" id="PF16041"/>
    </source>
</evidence>
<evidence type="ECO:0000313" key="8">
    <source>
        <dbReference type="Proteomes" id="UP000237105"/>
    </source>
</evidence>
<accession>A0A2P5BQV1</accession>
<dbReference type="Pfam" id="PF16041">
    <property type="entry name" value="APD1-4_M"/>
    <property type="match status" value="1"/>
</dbReference>
<dbReference type="GO" id="GO:0005768">
    <property type="term" value="C:endosome"/>
    <property type="evidence" value="ECO:0007669"/>
    <property type="project" value="TreeGrafter"/>
</dbReference>
<dbReference type="InterPro" id="IPR032010">
    <property type="entry name" value="APD1-4_M"/>
</dbReference>
<keyword evidence="5" id="KW-0472">Membrane</keyword>
<dbReference type="PANTHER" id="PTHR46858">
    <property type="entry name" value="OS05G0521000 PROTEIN"/>
    <property type="match status" value="1"/>
</dbReference>
<dbReference type="GO" id="GO:0008270">
    <property type="term" value="F:zinc ion binding"/>
    <property type="evidence" value="ECO:0007669"/>
    <property type="project" value="UniProtKB-KW"/>
</dbReference>
<evidence type="ECO:0000256" key="3">
    <source>
        <dbReference type="ARBA" id="ARBA00022833"/>
    </source>
</evidence>
<name>A0A2P5BQV1_PARAD</name>
<dbReference type="OrthoDB" id="3045089at2759"/>
<feature type="domain" description="E3 ubiquitin-protein ligase APD1-4 middle" evidence="6">
    <location>
        <begin position="165"/>
        <end position="238"/>
    </location>
</feature>
<dbReference type="GO" id="GO:0009705">
    <property type="term" value="C:plant-type vacuole membrane"/>
    <property type="evidence" value="ECO:0007669"/>
    <property type="project" value="TreeGrafter"/>
</dbReference>
<keyword evidence="1" id="KW-0479">Metal-binding</keyword>
<comment type="caution">
    <text evidence="7">The sequence shown here is derived from an EMBL/GenBank/DDBJ whole genome shotgun (WGS) entry which is preliminary data.</text>
</comment>
<dbReference type="EMBL" id="JXTB01000237">
    <property type="protein sequence ID" value="PON51156.1"/>
    <property type="molecule type" value="Genomic_DNA"/>
</dbReference>
<keyword evidence="5" id="KW-0812">Transmembrane</keyword>
<keyword evidence="8" id="KW-1185">Reference proteome</keyword>